<organism evidence="1 2">
    <name type="scientific">Aneurinibacillus danicus</name>
    <dbReference type="NCBI Taxonomy" id="267746"/>
    <lineage>
        <taxon>Bacteria</taxon>
        <taxon>Bacillati</taxon>
        <taxon>Bacillota</taxon>
        <taxon>Bacilli</taxon>
        <taxon>Bacillales</taxon>
        <taxon>Paenibacillaceae</taxon>
        <taxon>Aneurinibacillus group</taxon>
        <taxon>Aneurinibacillus</taxon>
    </lineage>
</organism>
<dbReference type="AlphaFoldDB" id="A0A511V7S3"/>
<gene>
    <name evidence="1" type="ORF">ADA01nite_16710</name>
</gene>
<comment type="caution">
    <text evidence="1">The sequence shown here is derived from an EMBL/GenBank/DDBJ whole genome shotgun (WGS) entry which is preliminary data.</text>
</comment>
<dbReference type="Proteomes" id="UP000321157">
    <property type="component" value="Unassembled WGS sequence"/>
</dbReference>
<sequence length="73" mass="8055">MLCRFSDGEAAAEPLRVEDVSEAGMMFTVNIAFYKGLSPNRAHKKGGFHIRKPPHLLLQGLNLGDSQTDKNID</sequence>
<keyword evidence="2" id="KW-1185">Reference proteome</keyword>
<name>A0A511V7S3_9BACL</name>
<dbReference type="EMBL" id="BJXX01000068">
    <property type="protein sequence ID" value="GEN34211.1"/>
    <property type="molecule type" value="Genomic_DNA"/>
</dbReference>
<evidence type="ECO:0000313" key="1">
    <source>
        <dbReference type="EMBL" id="GEN34211.1"/>
    </source>
</evidence>
<proteinExistence type="predicted"/>
<evidence type="ECO:0000313" key="2">
    <source>
        <dbReference type="Proteomes" id="UP000321157"/>
    </source>
</evidence>
<protein>
    <submittedName>
        <fullName evidence="1">Uncharacterized protein</fullName>
    </submittedName>
</protein>
<reference evidence="1 2" key="1">
    <citation type="submission" date="2019-07" db="EMBL/GenBank/DDBJ databases">
        <title>Whole genome shotgun sequence of Aneurinibacillus danicus NBRC 102444.</title>
        <authorList>
            <person name="Hosoyama A."/>
            <person name="Uohara A."/>
            <person name="Ohji S."/>
            <person name="Ichikawa N."/>
        </authorList>
    </citation>
    <scope>NUCLEOTIDE SEQUENCE [LARGE SCALE GENOMIC DNA]</scope>
    <source>
        <strain evidence="1 2">NBRC 102444</strain>
    </source>
</reference>
<accession>A0A511V7S3</accession>